<evidence type="ECO:0000313" key="1">
    <source>
        <dbReference type="EMBL" id="KAI3685767.1"/>
    </source>
</evidence>
<comment type="caution">
    <text evidence="1">The sequence shown here is derived from an EMBL/GenBank/DDBJ whole genome shotgun (WGS) entry which is preliminary data.</text>
</comment>
<keyword evidence="2" id="KW-1185">Reference proteome</keyword>
<name>A0ACB8YKH9_ARCLA</name>
<dbReference type="Proteomes" id="UP001055879">
    <property type="component" value="Linkage Group LG12"/>
</dbReference>
<proteinExistence type="predicted"/>
<sequence>MKDLSDIPLHEVYETLCQNEEEMEEKRAEKKKAEKVSDPIALVSGEKEKEKKEKKTKKKVIIPSSDSDSDSDSDDGENLKQAMLLLTRAVHKKFYKKPGSNTQRYSSSGSKNHEHRERVEGKRYEENRYVDRKSDEKKKFVGHYAKDCRKPKVRNSEYYKNKMLLAKQQEAGKALMVEDGYWLDHSDEEEKEESSHMCLMGHTVKYDDSDDETADEVLNLSKYDFMVKMEAMMVELQDLQKKLKKEKSRVEKKNQKIFDLNKQIVGNKDLIDSPCKYVSVFKQEKDCFENKISDFESKLSKMSEGSPVGTHMLKMIGHIERLEGQGFSLRKELAIDVVLQSLPNSYSQFVMNYNMRDFEKSLPELLNMLRTAEQELAKNKSTILMVRKDKKGKGKGKSIAKPTSKSLKPKGGIKKPKVTVPKEGECFHCNKLGHWKRNCLLYLQEKKKGSVTSTSGIYVIEANLSTSYTSWVLDIGCGSHICRNVQELKRTRRLSKGEVDLRVGNGTKVAAIAVGSILLTLPTGLLLELDDCYCVPSISRNLISVSCLDKKGFSFSIGNKCCSFSFGNIYYGDASLINGLYVLNMDNPIYNIDKRDVKSNSSNLTYLWHCRLGHINETRISKLHKDGLLNKLDFESYGTCEACLIGKMTKAPFVGQSERASDVLGIIHSDVCGPMNIHARGGYRYFITFTDDLSRFGYKLWYCITTHSTWNTTMEWCIRKEELYTVRHGYPKETMGYCFYHPHDNKVFVGRAGVFMEKEFISKGISGRNVELEVVQDQNISTHMELTQTPQVIVDPQSDVERQSDVVTQSACRSSRKWNEPERYGFLITHTGDL</sequence>
<organism evidence="1 2">
    <name type="scientific">Arctium lappa</name>
    <name type="common">Greater burdock</name>
    <name type="synonym">Lappa major</name>
    <dbReference type="NCBI Taxonomy" id="4217"/>
    <lineage>
        <taxon>Eukaryota</taxon>
        <taxon>Viridiplantae</taxon>
        <taxon>Streptophyta</taxon>
        <taxon>Embryophyta</taxon>
        <taxon>Tracheophyta</taxon>
        <taxon>Spermatophyta</taxon>
        <taxon>Magnoliopsida</taxon>
        <taxon>eudicotyledons</taxon>
        <taxon>Gunneridae</taxon>
        <taxon>Pentapetalae</taxon>
        <taxon>asterids</taxon>
        <taxon>campanulids</taxon>
        <taxon>Asterales</taxon>
        <taxon>Asteraceae</taxon>
        <taxon>Carduoideae</taxon>
        <taxon>Cardueae</taxon>
        <taxon>Arctiinae</taxon>
        <taxon>Arctium</taxon>
    </lineage>
</organism>
<reference evidence="2" key="1">
    <citation type="journal article" date="2022" name="Mol. Ecol. Resour.">
        <title>The genomes of chicory, endive, great burdock and yacon provide insights into Asteraceae palaeo-polyploidization history and plant inulin production.</title>
        <authorList>
            <person name="Fan W."/>
            <person name="Wang S."/>
            <person name="Wang H."/>
            <person name="Wang A."/>
            <person name="Jiang F."/>
            <person name="Liu H."/>
            <person name="Zhao H."/>
            <person name="Xu D."/>
            <person name="Zhang Y."/>
        </authorList>
    </citation>
    <scope>NUCLEOTIDE SEQUENCE [LARGE SCALE GENOMIC DNA]</scope>
    <source>
        <strain evidence="2">cv. Niubang</strain>
    </source>
</reference>
<accession>A0ACB8YKH9</accession>
<dbReference type="EMBL" id="CM042058">
    <property type="protein sequence ID" value="KAI3685767.1"/>
    <property type="molecule type" value="Genomic_DNA"/>
</dbReference>
<evidence type="ECO:0000313" key="2">
    <source>
        <dbReference type="Proteomes" id="UP001055879"/>
    </source>
</evidence>
<gene>
    <name evidence="1" type="ORF">L6452_35025</name>
</gene>
<protein>
    <submittedName>
        <fullName evidence="1">Uncharacterized protein</fullName>
    </submittedName>
</protein>
<reference evidence="1 2" key="2">
    <citation type="journal article" date="2022" name="Mol. Ecol. Resour.">
        <title>The genomes of chicory, endive, great burdock and yacon provide insights into Asteraceae paleo-polyploidization history and plant inulin production.</title>
        <authorList>
            <person name="Fan W."/>
            <person name="Wang S."/>
            <person name="Wang H."/>
            <person name="Wang A."/>
            <person name="Jiang F."/>
            <person name="Liu H."/>
            <person name="Zhao H."/>
            <person name="Xu D."/>
            <person name="Zhang Y."/>
        </authorList>
    </citation>
    <scope>NUCLEOTIDE SEQUENCE [LARGE SCALE GENOMIC DNA]</scope>
    <source>
        <strain evidence="2">cv. Niubang</strain>
    </source>
</reference>